<evidence type="ECO:0000313" key="1">
    <source>
        <dbReference type="EMBL" id="CDL81322.1"/>
    </source>
</evidence>
<evidence type="ECO:0000313" key="2">
    <source>
        <dbReference type="Proteomes" id="UP000019202"/>
    </source>
</evidence>
<organism evidence="1 2">
    <name type="scientific">Xenorhabdus szentirmaii DSM 16338</name>
    <dbReference type="NCBI Taxonomy" id="1427518"/>
    <lineage>
        <taxon>Bacteria</taxon>
        <taxon>Pseudomonadati</taxon>
        <taxon>Pseudomonadota</taxon>
        <taxon>Gammaproteobacteria</taxon>
        <taxon>Enterobacterales</taxon>
        <taxon>Morganellaceae</taxon>
        <taxon>Xenorhabdus</taxon>
    </lineage>
</organism>
<gene>
    <name evidence="1" type="ORF">XSR1_120049</name>
</gene>
<dbReference type="Proteomes" id="UP000019202">
    <property type="component" value="Unassembled WGS sequence"/>
</dbReference>
<sequence length="41" mass="4569">MHKLFSRPQYKQTIPGFGSATVFAIGVRGRAIEAYSLILFP</sequence>
<proteinExistence type="predicted"/>
<keyword evidence="2" id="KW-1185">Reference proteome</keyword>
<reference evidence="1" key="1">
    <citation type="submission" date="2013-11" db="EMBL/GenBank/DDBJ databases">
        <title>Draft genome sequence and annotation of the entomopathogenic bacteria, Xenorhabdus cabanillasi strain JM26 and Xenorhabdus szentirmai strain DSM 16338.</title>
        <authorList>
            <person name="Gualtieri M."/>
            <person name="Ogier J.C."/>
            <person name="Pages S."/>
            <person name="Givaudan A."/>
            <person name="Gaudriault S."/>
        </authorList>
    </citation>
    <scope>NUCLEOTIDE SEQUENCE [LARGE SCALE GENOMIC DNA]</scope>
    <source>
        <strain evidence="1">DSM 16338</strain>
    </source>
</reference>
<accession>W1IS59</accession>
<dbReference type="EMBL" id="CBXF010000024">
    <property type="protein sequence ID" value="CDL81322.1"/>
    <property type="molecule type" value="Genomic_DNA"/>
</dbReference>
<dbReference type="AlphaFoldDB" id="W1IS59"/>
<comment type="caution">
    <text evidence="1">The sequence shown here is derived from an EMBL/GenBank/DDBJ whole genome shotgun (WGS) entry which is preliminary data.</text>
</comment>
<protein>
    <submittedName>
        <fullName evidence="1">Uncharacterized protein</fullName>
    </submittedName>
</protein>
<name>W1IS59_9GAMM</name>